<protein>
    <submittedName>
        <fullName evidence="1">Uncharacterized protein</fullName>
    </submittedName>
</protein>
<dbReference type="Proteomes" id="UP001367676">
    <property type="component" value="Unassembled WGS sequence"/>
</dbReference>
<name>A0AAN9TL26_9HEMI</name>
<dbReference type="AlphaFoldDB" id="A0AAN9TL26"/>
<dbReference type="EMBL" id="JBBCAQ010000018">
    <property type="protein sequence ID" value="KAK7595433.1"/>
    <property type="molecule type" value="Genomic_DNA"/>
</dbReference>
<reference evidence="1 2" key="1">
    <citation type="submission" date="2024-03" db="EMBL/GenBank/DDBJ databases">
        <title>Adaptation during the transition from Ophiocordyceps entomopathogen to insect associate is accompanied by gene loss and intensified selection.</title>
        <authorList>
            <person name="Ward C.M."/>
            <person name="Onetto C.A."/>
            <person name="Borneman A.R."/>
        </authorList>
    </citation>
    <scope>NUCLEOTIDE SEQUENCE [LARGE SCALE GENOMIC DNA]</scope>
    <source>
        <strain evidence="1">AWRI1</strain>
        <tissue evidence="1">Single Adult Female</tissue>
    </source>
</reference>
<comment type="caution">
    <text evidence="1">The sequence shown here is derived from an EMBL/GenBank/DDBJ whole genome shotgun (WGS) entry which is preliminary data.</text>
</comment>
<organism evidence="1 2">
    <name type="scientific">Parthenolecanium corni</name>
    <dbReference type="NCBI Taxonomy" id="536013"/>
    <lineage>
        <taxon>Eukaryota</taxon>
        <taxon>Metazoa</taxon>
        <taxon>Ecdysozoa</taxon>
        <taxon>Arthropoda</taxon>
        <taxon>Hexapoda</taxon>
        <taxon>Insecta</taxon>
        <taxon>Pterygota</taxon>
        <taxon>Neoptera</taxon>
        <taxon>Paraneoptera</taxon>
        <taxon>Hemiptera</taxon>
        <taxon>Sternorrhyncha</taxon>
        <taxon>Coccoidea</taxon>
        <taxon>Coccidae</taxon>
        <taxon>Parthenolecanium</taxon>
    </lineage>
</organism>
<sequence length="86" mass="9759">MVVRSNKEKEAVTLLHTISQSNSRDTRPSQPFRAAFGKYRFSHPRRCYFVFSALAVSELNGVSGTSVPAGRHYKRCEASRCDRTHL</sequence>
<evidence type="ECO:0000313" key="1">
    <source>
        <dbReference type="EMBL" id="KAK7595433.1"/>
    </source>
</evidence>
<proteinExistence type="predicted"/>
<evidence type="ECO:0000313" key="2">
    <source>
        <dbReference type="Proteomes" id="UP001367676"/>
    </source>
</evidence>
<keyword evidence="2" id="KW-1185">Reference proteome</keyword>
<accession>A0AAN9TL26</accession>
<gene>
    <name evidence="1" type="ORF">V9T40_013258</name>
</gene>